<evidence type="ECO:0000313" key="4">
    <source>
        <dbReference type="Proteomes" id="UP001195963"/>
    </source>
</evidence>
<sequence>MYKVINIDDERACLFDASIMQPTFLSLKFCIDSLFGKSINYQKHTLVNVQYFHEYWYAKFGYTLDYSMYQSEFSGTEIAKMISELEGFWIYLCHKRTYVENLSLFPIVNSKVTIQEIVTAVSRYQTICRFICWLIETYINTHYLDESFNEIYACQRALMAKLSIESKKYSKYSSSVVKKKKTLYRSLTTQQLKDFVSLFSTNAEPEKYNGLLKPSFYRQYRDFILVKFLVSYGLRIGEALLLRGTSFKTNLKATKFVMLIDTLEDGIDSRRNKPRIKSNNSVRELEISYQDYTLVQSFIKDVNFRCDHGFVFTSSIGNFEPLSYKAAYKVVINASEAAKKRFPEHFAPTNVDYLENIHPHMLRHTWAYNTLAALYDQEKKAFIRANAVNVKGIMESAKDKLRVLGGWADNSDMPSHYARRFIAENANKINLSMFTKYTWDASFLTSESD</sequence>
<accession>A0ABS7E753</accession>
<evidence type="ECO:0000313" key="3">
    <source>
        <dbReference type="EMBL" id="MBW8185513.1"/>
    </source>
</evidence>
<proteinExistence type="predicted"/>
<comment type="caution">
    <text evidence="3">The sequence shown here is derived from an EMBL/GenBank/DDBJ whole genome shotgun (WGS) entry which is preliminary data.</text>
</comment>
<feature type="domain" description="Tyr recombinase" evidence="2">
    <location>
        <begin position="211"/>
        <end position="373"/>
    </location>
</feature>
<dbReference type="Pfam" id="PF00589">
    <property type="entry name" value="Phage_integrase"/>
    <property type="match status" value="1"/>
</dbReference>
<dbReference type="SUPFAM" id="SSF56349">
    <property type="entry name" value="DNA breaking-rejoining enzymes"/>
    <property type="match status" value="1"/>
</dbReference>
<dbReference type="EMBL" id="JAHZST010000014">
    <property type="protein sequence ID" value="MBW8185513.1"/>
    <property type="molecule type" value="Genomic_DNA"/>
</dbReference>
<organism evidence="3 4">
    <name type="scientific">Shewanella nanhaiensis</name>
    <dbReference type="NCBI Taxonomy" id="2864872"/>
    <lineage>
        <taxon>Bacteria</taxon>
        <taxon>Pseudomonadati</taxon>
        <taxon>Pseudomonadota</taxon>
        <taxon>Gammaproteobacteria</taxon>
        <taxon>Alteromonadales</taxon>
        <taxon>Shewanellaceae</taxon>
        <taxon>Shewanella</taxon>
    </lineage>
</organism>
<dbReference type="RefSeq" id="WP_220110931.1">
    <property type="nucleotide sequence ID" value="NZ_JAHZST010000014.1"/>
</dbReference>
<keyword evidence="4" id="KW-1185">Reference proteome</keyword>
<protein>
    <submittedName>
        <fullName evidence="3">Site-specific integrase</fullName>
    </submittedName>
</protein>
<dbReference type="CDD" id="cd00397">
    <property type="entry name" value="DNA_BRE_C"/>
    <property type="match status" value="1"/>
</dbReference>
<gene>
    <name evidence="3" type="ORF">K0625_17830</name>
</gene>
<dbReference type="InterPro" id="IPR013762">
    <property type="entry name" value="Integrase-like_cat_sf"/>
</dbReference>
<evidence type="ECO:0000259" key="2">
    <source>
        <dbReference type="Pfam" id="PF00589"/>
    </source>
</evidence>
<reference evidence="3 4" key="1">
    <citation type="submission" date="2021-07" db="EMBL/GenBank/DDBJ databases">
        <title>Shewanella sp. nov, isolated from SCS.</title>
        <authorList>
            <person name="Cao W.R."/>
        </authorList>
    </citation>
    <scope>NUCLEOTIDE SEQUENCE [LARGE SCALE GENOMIC DNA]</scope>
    <source>
        <strain evidence="3 4">NR704-98</strain>
    </source>
</reference>
<dbReference type="Gene3D" id="1.10.443.10">
    <property type="entry name" value="Intergrase catalytic core"/>
    <property type="match status" value="1"/>
</dbReference>
<evidence type="ECO:0000256" key="1">
    <source>
        <dbReference type="ARBA" id="ARBA00023172"/>
    </source>
</evidence>
<name>A0ABS7E753_9GAMM</name>
<dbReference type="InterPro" id="IPR011010">
    <property type="entry name" value="DNA_brk_join_enz"/>
</dbReference>
<dbReference type="Proteomes" id="UP001195963">
    <property type="component" value="Unassembled WGS sequence"/>
</dbReference>
<keyword evidence="1" id="KW-0233">DNA recombination</keyword>
<dbReference type="InterPro" id="IPR002104">
    <property type="entry name" value="Integrase_catalytic"/>
</dbReference>